<dbReference type="Proteomes" id="UP000196027">
    <property type="component" value="Chromosome"/>
</dbReference>
<evidence type="ECO:0000313" key="2">
    <source>
        <dbReference type="Proteomes" id="UP000196027"/>
    </source>
</evidence>
<organism evidence="1 2">
    <name type="scientific">Oleiphilus messinensis</name>
    <dbReference type="NCBI Taxonomy" id="141451"/>
    <lineage>
        <taxon>Bacteria</taxon>
        <taxon>Pseudomonadati</taxon>
        <taxon>Pseudomonadota</taxon>
        <taxon>Gammaproteobacteria</taxon>
        <taxon>Oceanospirillales</taxon>
        <taxon>Oleiphilaceae</taxon>
        <taxon>Oleiphilus</taxon>
    </lineage>
</organism>
<keyword evidence="2" id="KW-1185">Reference proteome</keyword>
<accession>A0A1Y0IGA5</accession>
<evidence type="ECO:0000313" key="1">
    <source>
        <dbReference type="EMBL" id="ARU59532.1"/>
    </source>
</evidence>
<protein>
    <recommendedName>
        <fullName evidence="3">VWFA domain-containing protein</fullName>
    </recommendedName>
</protein>
<dbReference type="KEGG" id="ome:OLMES_5552"/>
<evidence type="ECO:0008006" key="3">
    <source>
        <dbReference type="Google" id="ProtNLM"/>
    </source>
</evidence>
<dbReference type="AlphaFoldDB" id="A0A1Y0IGA5"/>
<dbReference type="RefSeq" id="WP_087464196.1">
    <property type="nucleotide sequence ID" value="NZ_CP021425.1"/>
</dbReference>
<dbReference type="OrthoDB" id="4366615at2"/>
<gene>
    <name evidence="1" type="ORF">OLMES_5552</name>
</gene>
<proteinExistence type="predicted"/>
<dbReference type="EMBL" id="CP021425">
    <property type="protein sequence ID" value="ARU59532.1"/>
    <property type="molecule type" value="Genomic_DNA"/>
</dbReference>
<sequence length="288" mass="32717">MGNGHYTNEAYIALRTRKSYSSKTRKQIFESRQLDTEMDPRRIQIRESRDSTEHPESLAIIIGLDVTGSMGFVPEDIVKNTLPDLMGSLIQAGVEHPQVLFLGLGDFVYDRAPLQVGQFESSAELLDRWLTRVYLEQGGGGNNGESYNLAYLFAARHTSIDCFEKRQQKGYVFTIGDEPCLGDIPGDVIRRLTPEDQARTVSTAEILQEAQAQYQVYHLHLLHNQASQSEHRKAGWRDLLGQQFIEIEDYRTVAKRIAECVIRDLETQNRCIKSTDQKLTPNGEEIIL</sequence>
<name>A0A1Y0IGA5_9GAMM</name>
<reference evidence="1 2" key="1">
    <citation type="submission" date="2017-05" db="EMBL/GenBank/DDBJ databases">
        <title>Genomic insights into alkan degradation activity of Oleiphilus messinensis.</title>
        <authorList>
            <person name="Kozyavkin S.A."/>
            <person name="Slesarev A.I."/>
            <person name="Golyshin P.N."/>
            <person name="Korzhenkov A."/>
            <person name="Golyshina O.N."/>
            <person name="Toshchakov S.V."/>
        </authorList>
    </citation>
    <scope>NUCLEOTIDE SEQUENCE [LARGE SCALE GENOMIC DNA]</scope>
    <source>
        <strain evidence="1 2">ME102</strain>
    </source>
</reference>